<keyword evidence="5" id="KW-0574">Periplasm</keyword>
<dbReference type="InterPro" id="IPR014756">
    <property type="entry name" value="Ig_E-set"/>
</dbReference>
<comment type="subcellular location">
    <subcellularLocation>
        <location evidence="1">Periplasm</location>
    </subcellularLocation>
</comment>
<comment type="similarity">
    <text evidence="3">Belongs to the OpgD/OpgG family.</text>
</comment>
<dbReference type="PANTHER" id="PTHR30504">
    <property type="entry name" value="GLUCANS BIOSYNTHESIS PROTEIN"/>
    <property type="match status" value="1"/>
</dbReference>
<sequence>MPLIKPVRRRAVLQSAAGTIGSLPFLPMLHRAALAADPSLDFGPAEPFSFELLIDRARRMAAKEYVPPPRPAPEVVQRIDYDAHGKLRFKPEYALFGDGPGIYPATFQFLGGFFPKSVRMYAVEGGEAREIRYRPEYFTIRPDSPARELPPDANGFAGVWFHESRLEGDWQKREPWATFLGASYFRAIGELGQVGMSARGVALNVASGTPEEFPDFVAHWISPAVNEGDPVILHSLLDGPSICGAYRFKLYRTRSVLMEIEKHLFLRKDIERLGIAPLTSMFWYGEYGREKIADWRPEVHDSDGLAIWNGAGERLWRPLNNPTRIFHTSYLDNNPKGYGLIQRDRNFDHYLDGVGYDRRPSTWVEPIGDWGKGMVQLVEIPTDDEIHDNIGAYWLSERPTKAGDALAYSYKLHWVDKQPYFPWDQLAHVSATRMGRGGQPGKPRPRGVYKFQVEFLGGKLGELPFGVLPEPVIWVSRGTTSLVLMEAVPDNVPGHWRLFFDLTVDGEDPVDMRVFLKQGDKLLSENWIWLFEPRMLKNLWSA</sequence>
<comment type="pathway">
    <text evidence="2">Glycan metabolism; osmoregulated periplasmic glucan (OPG) biosynthesis.</text>
</comment>
<protein>
    <submittedName>
        <fullName evidence="7">Glucan biosynthesis protein D</fullName>
    </submittedName>
</protein>
<evidence type="ECO:0000256" key="3">
    <source>
        <dbReference type="ARBA" id="ARBA00009284"/>
    </source>
</evidence>
<dbReference type="PANTHER" id="PTHR30504:SF3">
    <property type="entry name" value="GLUCANS BIOSYNTHESIS PROTEIN D"/>
    <property type="match status" value="1"/>
</dbReference>
<dbReference type="InterPro" id="IPR006311">
    <property type="entry name" value="TAT_signal"/>
</dbReference>
<dbReference type="InterPro" id="IPR014718">
    <property type="entry name" value="GH-type_carb-bd"/>
</dbReference>
<dbReference type="RefSeq" id="WP_418159368.1">
    <property type="nucleotide sequence ID" value="NZ_JBBLZC010000008.1"/>
</dbReference>
<dbReference type="Pfam" id="PF04349">
    <property type="entry name" value="MdoG"/>
    <property type="match status" value="1"/>
</dbReference>
<evidence type="ECO:0000256" key="5">
    <source>
        <dbReference type="ARBA" id="ARBA00022764"/>
    </source>
</evidence>
<dbReference type="PROSITE" id="PS51318">
    <property type="entry name" value="TAT"/>
    <property type="match status" value="1"/>
</dbReference>
<dbReference type="EMBL" id="JBBLZC010000008">
    <property type="protein sequence ID" value="MEK0083520.1"/>
    <property type="molecule type" value="Genomic_DNA"/>
</dbReference>
<name>A0ABU8XSW5_9PROT</name>
<organism evidence="7 8">
    <name type="scientific">Benzoatithermus flavus</name>
    <dbReference type="NCBI Taxonomy" id="3108223"/>
    <lineage>
        <taxon>Bacteria</taxon>
        <taxon>Pseudomonadati</taxon>
        <taxon>Pseudomonadota</taxon>
        <taxon>Alphaproteobacteria</taxon>
        <taxon>Geminicoccales</taxon>
        <taxon>Geminicoccaceae</taxon>
        <taxon>Benzoatithermus</taxon>
    </lineage>
</organism>
<evidence type="ECO:0000256" key="1">
    <source>
        <dbReference type="ARBA" id="ARBA00004418"/>
    </source>
</evidence>
<accession>A0ABU8XSW5</accession>
<gene>
    <name evidence="7" type="ORF">U1T56_10180</name>
</gene>
<evidence type="ECO:0000313" key="8">
    <source>
        <dbReference type="Proteomes" id="UP001375743"/>
    </source>
</evidence>
<evidence type="ECO:0000313" key="7">
    <source>
        <dbReference type="EMBL" id="MEK0083520.1"/>
    </source>
</evidence>
<dbReference type="InterPro" id="IPR014438">
    <property type="entry name" value="Glucan_biosyn_MdoG/MdoD"/>
</dbReference>
<dbReference type="Gene3D" id="2.70.98.10">
    <property type="match status" value="1"/>
</dbReference>
<dbReference type="SUPFAM" id="SSF74650">
    <property type="entry name" value="Galactose mutarotase-like"/>
    <property type="match status" value="1"/>
</dbReference>
<dbReference type="Gene3D" id="2.60.40.10">
    <property type="entry name" value="Immunoglobulins"/>
    <property type="match status" value="1"/>
</dbReference>
<proteinExistence type="inferred from homology"/>
<feature type="domain" description="Glucan biosynthesis periplasmic MdoG C-terminal" evidence="6">
    <location>
        <begin position="48"/>
        <end position="529"/>
    </location>
</feature>
<evidence type="ECO:0000259" key="6">
    <source>
        <dbReference type="Pfam" id="PF04349"/>
    </source>
</evidence>
<evidence type="ECO:0000256" key="2">
    <source>
        <dbReference type="ARBA" id="ARBA00005001"/>
    </source>
</evidence>
<dbReference type="Proteomes" id="UP001375743">
    <property type="component" value="Unassembled WGS sequence"/>
</dbReference>
<reference evidence="7 8" key="1">
    <citation type="submission" date="2024-01" db="EMBL/GenBank/DDBJ databases">
        <title>Multi-omics insights into the function and evolution of sodium benzoate biodegradation pathways in Benzoatithermus flavus gen. nov., sp. nov. from hot spring.</title>
        <authorList>
            <person name="Hu C.-J."/>
            <person name="Li W.-J."/>
        </authorList>
    </citation>
    <scope>NUCLEOTIDE SEQUENCE [LARGE SCALE GENOMIC DNA]</scope>
    <source>
        <strain evidence="7 8">SYSU G07066</strain>
    </source>
</reference>
<evidence type="ECO:0000256" key="4">
    <source>
        <dbReference type="ARBA" id="ARBA00022729"/>
    </source>
</evidence>
<dbReference type="InterPro" id="IPR011013">
    <property type="entry name" value="Gal_mutarotase_sf_dom"/>
</dbReference>
<dbReference type="InterPro" id="IPR007444">
    <property type="entry name" value="Glucan_biosyn_MdoG_C"/>
</dbReference>
<dbReference type="InterPro" id="IPR013783">
    <property type="entry name" value="Ig-like_fold"/>
</dbReference>
<dbReference type="PIRSF" id="PIRSF006281">
    <property type="entry name" value="MdoG"/>
    <property type="match status" value="1"/>
</dbReference>
<comment type="caution">
    <text evidence="7">The sequence shown here is derived from an EMBL/GenBank/DDBJ whole genome shotgun (WGS) entry which is preliminary data.</text>
</comment>
<keyword evidence="8" id="KW-1185">Reference proteome</keyword>
<dbReference type="SUPFAM" id="SSF81296">
    <property type="entry name" value="E set domains"/>
    <property type="match status" value="1"/>
</dbReference>
<keyword evidence="4" id="KW-0732">Signal</keyword>